<dbReference type="EMBL" id="JANPWB010000003">
    <property type="protein sequence ID" value="KAJ1204058.1"/>
    <property type="molecule type" value="Genomic_DNA"/>
</dbReference>
<evidence type="ECO:0000313" key="1">
    <source>
        <dbReference type="EMBL" id="KAJ1204058.1"/>
    </source>
</evidence>
<evidence type="ECO:0000313" key="2">
    <source>
        <dbReference type="Proteomes" id="UP001066276"/>
    </source>
</evidence>
<name>A0AAV7VRY2_PLEWA</name>
<sequence length="182" mass="20502">MGSVGSCRGPRTCREPLGLSYVMLPCSVTWYGVRSEDYIIKQGETLEVFYAMLLMKCVGVITTHVPRIAYHRCTQGRWLPPLYIWRRGVAHALLTTPTLPGALLELLLAIVTQLLLHPVGLSCALEVRVFVMLRCASDPQLRHASKRKGRCPTLLQACRRTRISTSPRNRATSLRALEREYP</sequence>
<dbReference type="AlphaFoldDB" id="A0AAV7VRY2"/>
<reference evidence="1" key="1">
    <citation type="journal article" date="2022" name="bioRxiv">
        <title>Sequencing and chromosome-scale assembly of the giantPleurodeles waltlgenome.</title>
        <authorList>
            <person name="Brown T."/>
            <person name="Elewa A."/>
            <person name="Iarovenko S."/>
            <person name="Subramanian E."/>
            <person name="Araus A.J."/>
            <person name="Petzold A."/>
            <person name="Susuki M."/>
            <person name="Suzuki K.-i.T."/>
            <person name="Hayashi T."/>
            <person name="Toyoda A."/>
            <person name="Oliveira C."/>
            <person name="Osipova E."/>
            <person name="Leigh N.D."/>
            <person name="Simon A."/>
            <person name="Yun M.H."/>
        </authorList>
    </citation>
    <scope>NUCLEOTIDE SEQUENCE</scope>
    <source>
        <strain evidence="1">20211129_DDA</strain>
        <tissue evidence="1">Liver</tissue>
    </source>
</reference>
<protein>
    <submittedName>
        <fullName evidence="1">Uncharacterized protein</fullName>
    </submittedName>
</protein>
<organism evidence="1 2">
    <name type="scientific">Pleurodeles waltl</name>
    <name type="common">Iberian ribbed newt</name>
    <dbReference type="NCBI Taxonomy" id="8319"/>
    <lineage>
        <taxon>Eukaryota</taxon>
        <taxon>Metazoa</taxon>
        <taxon>Chordata</taxon>
        <taxon>Craniata</taxon>
        <taxon>Vertebrata</taxon>
        <taxon>Euteleostomi</taxon>
        <taxon>Amphibia</taxon>
        <taxon>Batrachia</taxon>
        <taxon>Caudata</taxon>
        <taxon>Salamandroidea</taxon>
        <taxon>Salamandridae</taxon>
        <taxon>Pleurodelinae</taxon>
        <taxon>Pleurodeles</taxon>
    </lineage>
</organism>
<accession>A0AAV7VRY2</accession>
<keyword evidence="2" id="KW-1185">Reference proteome</keyword>
<gene>
    <name evidence="1" type="ORF">NDU88_007839</name>
</gene>
<proteinExistence type="predicted"/>
<dbReference type="Proteomes" id="UP001066276">
    <property type="component" value="Chromosome 2_1"/>
</dbReference>
<comment type="caution">
    <text evidence="1">The sequence shown here is derived from an EMBL/GenBank/DDBJ whole genome shotgun (WGS) entry which is preliminary data.</text>
</comment>